<dbReference type="HOGENOM" id="CLU_2955755_0_0_7"/>
<evidence type="ECO:0000313" key="2">
    <source>
        <dbReference type="EMBL" id="ABF89576.1"/>
    </source>
</evidence>
<accession>Q1DFA4</accession>
<protein>
    <submittedName>
        <fullName evidence="2">Uncharacterized protein</fullName>
    </submittedName>
</protein>
<reference evidence="2 3" key="1">
    <citation type="journal article" date="2006" name="Proc. Natl. Acad. Sci. U.S.A.">
        <title>Evolution of sensory complexity recorded in a myxobacterial genome.</title>
        <authorList>
            <person name="Goldman B.S."/>
            <person name="Nierman W.C."/>
            <person name="Kaiser D."/>
            <person name="Slater S.C."/>
            <person name="Durkin A.S."/>
            <person name="Eisen J.A."/>
            <person name="Ronning C.M."/>
            <person name="Barbazuk W.B."/>
            <person name="Blanchard M."/>
            <person name="Field C."/>
            <person name="Halling C."/>
            <person name="Hinkle G."/>
            <person name="Iartchuk O."/>
            <person name="Kim H.S."/>
            <person name="Mackenzie C."/>
            <person name="Madupu R."/>
            <person name="Miller N."/>
            <person name="Shvartsbeyn A."/>
            <person name="Sullivan S.A."/>
            <person name="Vaudin M."/>
            <person name="Wiegand R."/>
            <person name="Kaplan H.B."/>
        </authorList>
    </citation>
    <scope>NUCLEOTIDE SEQUENCE [LARGE SCALE GENOMIC DNA]</scope>
    <source>
        <strain evidence="3">DK1622</strain>
    </source>
</reference>
<proteinExistence type="predicted"/>
<name>Q1DFA4_MYXXD</name>
<dbReference type="AlphaFoldDB" id="Q1DFA4"/>
<sequence length="59" mass="6303">MSQHVQEAQLSHELQLHPRLVWSCGRLGLAGEGAQTKKDSQDGGYQPSLTAAAEVSSGR</sequence>
<evidence type="ECO:0000256" key="1">
    <source>
        <dbReference type="SAM" id="MobiDB-lite"/>
    </source>
</evidence>
<dbReference type="EMBL" id="CP000113">
    <property type="protein sequence ID" value="ABF89576.1"/>
    <property type="molecule type" value="Genomic_DNA"/>
</dbReference>
<keyword evidence="3" id="KW-1185">Reference proteome</keyword>
<organism evidence="2 3">
    <name type="scientific">Myxococcus xanthus (strain DK1622)</name>
    <dbReference type="NCBI Taxonomy" id="246197"/>
    <lineage>
        <taxon>Bacteria</taxon>
        <taxon>Pseudomonadati</taxon>
        <taxon>Myxococcota</taxon>
        <taxon>Myxococcia</taxon>
        <taxon>Myxococcales</taxon>
        <taxon>Cystobacterineae</taxon>
        <taxon>Myxococcaceae</taxon>
        <taxon>Myxococcus</taxon>
    </lineage>
</organism>
<dbReference type="EnsemblBacteria" id="ABF89576">
    <property type="protein sequence ID" value="ABF89576"/>
    <property type="gene ID" value="MXAN_0398"/>
</dbReference>
<feature type="region of interest" description="Disordered" evidence="1">
    <location>
        <begin position="33"/>
        <end position="59"/>
    </location>
</feature>
<evidence type="ECO:0000313" key="3">
    <source>
        <dbReference type="Proteomes" id="UP000002402"/>
    </source>
</evidence>
<dbReference type="KEGG" id="mxa:MXAN_0398"/>
<dbReference type="Proteomes" id="UP000002402">
    <property type="component" value="Chromosome"/>
</dbReference>
<gene>
    <name evidence="2" type="ordered locus">MXAN_0398</name>
</gene>